<dbReference type="OrthoDB" id="6516201at2759"/>
<sequence>MYCNNVAPSEKQWTGPLLRNVESSSLSVSRIAAATVDCCLSARASAPSEETVQQNTTQMDISVTLISIFFFTKPDLGFGSDQDYQIDIINELDLANATYGITQVEGLHNSSKAFLFR</sequence>
<dbReference type="EMBL" id="JANIIK010000112">
    <property type="protein sequence ID" value="KAJ3593371.1"/>
    <property type="molecule type" value="Genomic_DNA"/>
</dbReference>
<protein>
    <submittedName>
        <fullName evidence="1">Uncharacterized protein</fullName>
    </submittedName>
</protein>
<feature type="non-terminal residue" evidence="1">
    <location>
        <position position="117"/>
    </location>
</feature>
<dbReference type="AlphaFoldDB" id="A0A9Q0DTD9"/>
<organism evidence="1 2">
    <name type="scientific">Muraenolepis orangiensis</name>
    <name type="common">Patagonian moray cod</name>
    <dbReference type="NCBI Taxonomy" id="630683"/>
    <lineage>
        <taxon>Eukaryota</taxon>
        <taxon>Metazoa</taxon>
        <taxon>Chordata</taxon>
        <taxon>Craniata</taxon>
        <taxon>Vertebrata</taxon>
        <taxon>Euteleostomi</taxon>
        <taxon>Actinopterygii</taxon>
        <taxon>Neopterygii</taxon>
        <taxon>Teleostei</taxon>
        <taxon>Neoteleostei</taxon>
        <taxon>Acanthomorphata</taxon>
        <taxon>Zeiogadaria</taxon>
        <taxon>Gadariae</taxon>
        <taxon>Gadiformes</taxon>
        <taxon>Muraenolepidoidei</taxon>
        <taxon>Muraenolepididae</taxon>
        <taxon>Muraenolepis</taxon>
    </lineage>
</organism>
<dbReference type="Proteomes" id="UP001148018">
    <property type="component" value="Unassembled WGS sequence"/>
</dbReference>
<reference evidence="1" key="1">
    <citation type="submission" date="2022-07" db="EMBL/GenBank/DDBJ databases">
        <title>Chromosome-level genome of Muraenolepis orangiensis.</title>
        <authorList>
            <person name="Kim J."/>
        </authorList>
    </citation>
    <scope>NUCLEOTIDE SEQUENCE</scope>
    <source>
        <strain evidence="1">KU_S4_2022</strain>
        <tissue evidence="1">Muscle</tissue>
    </source>
</reference>
<name>A0A9Q0DTD9_9TELE</name>
<evidence type="ECO:0000313" key="2">
    <source>
        <dbReference type="Proteomes" id="UP001148018"/>
    </source>
</evidence>
<gene>
    <name evidence="1" type="ORF">NHX12_005706</name>
</gene>
<accession>A0A9Q0DTD9</accession>
<evidence type="ECO:0000313" key="1">
    <source>
        <dbReference type="EMBL" id="KAJ3593371.1"/>
    </source>
</evidence>
<proteinExistence type="predicted"/>
<comment type="caution">
    <text evidence="1">The sequence shown here is derived from an EMBL/GenBank/DDBJ whole genome shotgun (WGS) entry which is preliminary data.</text>
</comment>
<keyword evidence="2" id="KW-1185">Reference proteome</keyword>